<accession>A0A2V4AGI3</accession>
<dbReference type="InterPro" id="IPR052032">
    <property type="entry name" value="ATP-dep_AA_Ligase"/>
</dbReference>
<protein>
    <submittedName>
        <fullName evidence="4">Biotin carboxylase</fullName>
    </submittedName>
</protein>
<dbReference type="GO" id="GO:0016874">
    <property type="term" value="F:ligase activity"/>
    <property type="evidence" value="ECO:0007669"/>
    <property type="project" value="UniProtKB-KW"/>
</dbReference>
<dbReference type="PROSITE" id="PS00867">
    <property type="entry name" value="CPSASE_2"/>
    <property type="match status" value="1"/>
</dbReference>
<keyword evidence="3" id="KW-0067">ATP-binding</keyword>
<dbReference type="PANTHER" id="PTHR43585:SF2">
    <property type="entry name" value="ATP-GRASP ENZYME FSQD"/>
    <property type="match status" value="1"/>
</dbReference>
<proteinExistence type="predicted"/>
<gene>
    <name evidence="4" type="ORF">BAY60_29905</name>
</gene>
<dbReference type="AlphaFoldDB" id="A0A2V4AGI3"/>
<dbReference type="Pfam" id="PF13535">
    <property type="entry name" value="ATP-grasp_4"/>
    <property type="match status" value="1"/>
</dbReference>
<dbReference type="EMBL" id="MASW01000007">
    <property type="protein sequence ID" value="PXY19034.1"/>
    <property type="molecule type" value="Genomic_DNA"/>
</dbReference>
<keyword evidence="1" id="KW-0436">Ligase</keyword>
<evidence type="ECO:0000256" key="2">
    <source>
        <dbReference type="ARBA" id="ARBA00022741"/>
    </source>
</evidence>
<dbReference type="InterPro" id="IPR011761">
    <property type="entry name" value="ATP-grasp"/>
</dbReference>
<evidence type="ECO:0000256" key="3">
    <source>
        <dbReference type="ARBA" id="ARBA00022840"/>
    </source>
</evidence>
<evidence type="ECO:0000313" key="4">
    <source>
        <dbReference type="EMBL" id="PXY19034.1"/>
    </source>
</evidence>
<dbReference type="SUPFAM" id="SSF56059">
    <property type="entry name" value="Glutathione synthetase ATP-binding domain-like"/>
    <property type="match status" value="1"/>
</dbReference>
<comment type="caution">
    <text evidence="4">The sequence shown here is derived from an EMBL/GenBank/DDBJ whole genome shotgun (WGS) entry which is preliminary data.</text>
</comment>
<dbReference type="PANTHER" id="PTHR43585">
    <property type="entry name" value="FUMIPYRROLE BIOSYNTHESIS PROTEIN C"/>
    <property type="match status" value="1"/>
</dbReference>
<keyword evidence="2" id="KW-0547">Nucleotide-binding</keyword>
<reference evidence="4 5" key="1">
    <citation type="submission" date="2016-07" db="EMBL/GenBank/DDBJ databases">
        <title>Draft genome sequence of Prauserella muralis DSM 45305, isolated from a mould-covered wall in an indoor environment.</title>
        <authorList>
            <person name="Ruckert C."/>
            <person name="Albersmeier A."/>
            <person name="Jiang C.-L."/>
            <person name="Jiang Y."/>
            <person name="Kalinowski J."/>
            <person name="Schneider O."/>
            <person name="Winkler A."/>
            <person name="Zotchev S.B."/>
        </authorList>
    </citation>
    <scope>NUCLEOTIDE SEQUENCE [LARGE SCALE GENOMIC DNA]</scope>
    <source>
        <strain evidence="4 5">DSM 45305</strain>
    </source>
</reference>
<dbReference type="PROSITE" id="PS50975">
    <property type="entry name" value="ATP_GRASP"/>
    <property type="match status" value="1"/>
</dbReference>
<name>A0A2V4AGI3_9PSEU</name>
<evidence type="ECO:0000313" key="5">
    <source>
        <dbReference type="Proteomes" id="UP000249915"/>
    </source>
</evidence>
<dbReference type="InterPro" id="IPR005479">
    <property type="entry name" value="CPAse_ATP-bd"/>
</dbReference>
<dbReference type="GO" id="GO:0046872">
    <property type="term" value="F:metal ion binding"/>
    <property type="evidence" value="ECO:0007669"/>
    <property type="project" value="InterPro"/>
</dbReference>
<sequence length="423" mass="47737">MPHNIFVLGLDEPNLELLRRLPGAHDYRFHRLLDVEGMRIGEADYDESLEQARAQLDAFDGPIDAVTGYWDFPVTSLTPVLCERYGLPSTSLESIAKCEHKYWSRLEQREVIDEYPAFAVVDPDTDTALPQGLDYPVWLKPVKSASSKLAFHIDDESQFTEALSAIREEIGDVSGPFDAVLNRLDVPPAVAEAGSRACIAEEAVGGAQVTVEGYRYHHEPHVYGVVDSVNYPGTSSFLRYQYPSTLPRHLTDRVSDISKRVAVQMGLRSTTFDIEFFIDLDTERIWVLEVNPRLSQSHAQLFEHVDGVANHHCMVSLALGRDPDMPHRQGRYATAGKWFLRRFTDGVVRRAPTAEEIARVEEDIPGVTVQVVTKEGVRLSEQYERDSYSFELADIMVGANDEDELKKKYERCVAALPFEFDDD</sequence>
<dbReference type="OrthoDB" id="8441067at2"/>
<dbReference type="Proteomes" id="UP000249915">
    <property type="component" value="Unassembled WGS sequence"/>
</dbReference>
<keyword evidence="5" id="KW-1185">Reference proteome</keyword>
<dbReference type="GO" id="GO:0005524">
    <property type="term" value="F:ATP binding"/>
    <property type="evidence" value="ECO:0007669"/>
    <property type="project" value="UniProtKB-UniRule"/>
</dbReference>
<evidence type="ECO:0000256" key="1">
    <source>
        <dbReference type="ARBA" id="ARBA00022598"/>
    </source>
</evidence>
<dbReference type="Gene3D" id="3.30.470.20">
    <property type="entry name" value="ATP-grasp fold, B domain"/>
    <property type="match status" value="1"/>
</dbReference>
<dbReference type="RefSeq" id="WP_112284961.1">
    <property type="nucleotide sequence ID" value="NZ_MASW01000007.1"/>
</dbReference>
<organism evidence="4 5">
    <name type="scientific">Prauserella muralis</name>
    <dbReference type="NCBI Taxonomy" id="588067"/>
    <lineage>
        <taxon>Bacteria</taxon>
        <taxon>Bacillati</taxon>
        <taxon>Actinomycetota</taxon>
        <taxon>Actinomycetes</taxon>
        <taxon>Pseudonocardiales</taxon>
        <taxon>Pseudonocardiaceae</taxon>
        <taxon>Prauserella</taxon>
    </lineage>
</organism>